<feature type="compositionally biased region" description="Polar residues" evidence="12">
    <location>
        <begin position="273"/>
        <end position="287"/>
    </location>
</feature>
<comment type="subcellular location">
    <subcellularLocation>
        <location evidence="1">Cytoplasm</location>
    </subcellularLocation>
</comment>
<feature type="region of interest" description="Disordered" evidence="12">
    <location>
        <begin position="258"/>
        <end position="301"/>
    </location>
</feature>
<comment type="caution">
    <text evidence="13">The sequence shown here is derived from an EMBL/GenBank/DDBJ whole genome shotgun (WGS) entry which is preliminary data.</text>
</comment>
<evidence type="ECO:0000256" key="6">
    <source>
        <dbReference type="ARBA" id="ARBA00022603"/>
    </source>
</evidence>
<evidence type="ECO:0000256" key="3">
    <source>
        <dbReference type="ARBA" id="ARBA00011890"/>
    </source>
</evidence>
<dbReference type="PANTHER" id="PTHR11579">
    <property type="entry name" value="PROTEIN-L-ISOASPARTATE O-METHYLTRANSFERASE"/>
    <property type="match status" value="1"/>
</dbReference>
<dbReference type="InterPro" id="IPR029063">
    <property type="entry name" value="SAM-dependent_MTases_sf"/>
</dbReference>
<dbReference type="GO" id="GO:0008168">
    <property type="term" value="F:methyltransferase activity"/>
    <property type="evidence" value="ECO:0007669"/>
    <property type="project" value="UniProtKB-KW"/>
</dbReference>
<organism evidence="13 14">
    <name type="scientific">Streptomyces chrestomyceticus</name>
    <dbReference type="NCBI Taxonomy" id="68185"/>
    <lineage>
        <taxon>Bacteria</taxon>
        <taxon>Bacillati</taxon>
        <taxon>Actinomycetota</taxon>
        <taxon>Actinomycetes</taxon>
        <taxon>Kitasatosporales</taxon>
        <taxon>Streptomycetaceae</taxon>
        <taxon>Streptomyces</taxon>
    </lineage>
</organism>
<evidence type="ECO:0000256" key="8">
    <source>
        <dbReference type="ARBA" id="ARBA00022691"/>
    </source>
</evidence>
<sequence length="367" mass="40067">MSGTPSGTEPDHEPTAAARAELIRQIRAGGHLGDPRWRAAFEEVPRHLFVPYYFVATPRGYQRLSGSDPDPERWERWLEGVYTDGALATYMRDGELVSTSSQPSLMAMMLEELHVEEAEEAKEAAGRSGRSPDTGCRVLEIGTGSGYNAALLSHRLGAEHVTTIDLDEEITGPARDRLAAAGHRPTVVTGDGARGCPERAPYDRIIATCALPAVPPAWIAQSAPGALILAPLATGLIALRVTDPDAVRAEGRFLPTPAYFVPLRTGPDPTAQPPRTDTPEQPGSSAASDGHHRSPRHRLPREALRDDRFQFLRSLTANTLSPEEAHTLWRRQNRPCRERFGVTVHGACQYAWLDSPEGPHRWVLPGS</sequence>
<keyword evidence="5" id="KW-0963">Cytoplasm</keyword>
<proteinExistence type="inferred from homology"/>
<keyword evidence="7" id="KW-0808">Transferase</keyword>
<evidence type="ECO:0000256" key="1">
    <source>
        <dbReference type="ARBA" id="ARBA00004496"/>
    </source>
</evidence>
<dbReference type="CDD" id="cd02440">
    <property type="entry name" value="AdoMet_MTases"/>
    <property type="match status" value="1"/>
</dbReference>
<evidence type="ECO:0000313" key="13">
    <source>
        <dbReference type="EMBL" id="MEF3113110.1"/>
    </source>
</evidence>
<keyword evidence="6 13" id="KW-0489">Methyltransferase</keyword>
<dbReference type="Pfam" id="PF01135">
    <property type="entry name" value="PCMT"/>
    <property type="match status" value="1"/>
</dbReference>
<dbReference type="InterPro" id="IPR000682">
    <property type="entry name" value="PCMT"/>
</dbReference>
<evidence type="ECO:0000256" key="11">
    <source>
        <dbReference type="ARBA" id="ARBA00031350"/>
    </source>
</evidence>
<evidence type="ECO:0000313" key="14">
    <source>
        <dbReference type="Proteomes" id="UP001348265"/>
    </source>
</evidence>
<dbReference type="EMBL" id="JAVFKM010000003">
    <property type="protein sequence ID" value="MEF3113110.1"/>
    <property type="molecule type" value="Genomic_DNA"/>
</dbReference>
<keyword evidence="8" id="KW-0949">S-adenosyl-L-methionine</keyword>
<evidence type="ECO:0000256" key="2">
    <source>
        <dbReference type="ARBA" id="ARBA00005369"/>
    </source>
</evidence>
<dbReference type="GO" id="GO:0032259">
    <property type="term" value="P:methylation"/>
    <property type="evidence" value="ECO:0007669"/>
    <property type="project" value="UniProtKB-KW"/>
</dbReference>
<keyword evidence="14" id="KW-1185">Reference proteome</keyword>
<dbReference type="RefSeq" id="WP_331785853.1">
    <property type="nucleotide sequence ID" value="NZ_JAVFKM010000003.1"/>
</dbReference>
<accession>A0ABU7WNM5</accession>
<comment type="similarity">
    <text evidence="2">Belongs to the methyltransferase superfamily. L-isoaspartyl/D-aspartyl protein methyltransferase family.</text>
</comment>
<evidence type="ECO:0000256" key="10">
    <source>
        <dbReference type="ARBA" id="ARBA00031323"/>
    </source>
</evidence>
<evidence type="ECO:0000256" key="4">
    <source>
        <dbReference type="ARBA" id="ARBA00013346"/>
    </source>
</evidence>
<dbReference type="Proteomes" id="UP001348265">
    <property type="component" value="Unassembled WGS sequence"/>
</dbReference>
<dbReference type="EC" id="2.1.1.77" evidence="3"/>
<reference evidence="13 14" key="1">
    <citation type="submission" date="2023-08" db="EMBL/GenBank/DDBJ databases">
        <authorList>
            <person name="Sharma P."/>
            <person name="Verma V."/>
            <person name="Mohan M.K."/>
            <person name="Dubey A.K."/>
        </authorList>
    </citation>
    <scope>NUCLEOTIDE SEQUENCE [LARGE SCALE GENOMIC DNA]</scope>
    <source>
        <strain evidence="13 14">ADP4</strain>
    </source>
</reference>
<dbReference type="PANTHER" id="PTHR11579:SF0">
    <property type="entry name" value="PROTEIN-L-ISOASPARTATE(D-ASPARTATE) O-METHYLTRANSFERASE"/>
    <property type="match status" value="1"/>
</dbReference>
<evidence type="ECO:0000256" key="5">
    <source>
        <dbReference type="ARBA" id="ARBA00022490"/>
    </source>
</evidence>
<evidence type="ECO:0000256" key="7">
    <source>
        <dbReference type="ARBA" id="ARBA00022679"/>
    </source>
</evidence>
<evidence type="ECO:0000256" key="12">
    <source>
        <dbReference type="SAM" id="MobiDB-lite"/>
    </source>
</evidence>
<dbReference type="Gene3D" id="3.40.50.150">
    <property type="entry name" value="Vaccinia Virus protein VP39"/>
    <property type="match status" value="1"/>
</dbReference>
<dbReference type="SUPFAM" id="SSF53335">
    <property type="entry name" value="S-adenosyl-L-methionine-dependent methyltransferases"/>
    <property type="match status" value="1"/>
</dbReference>
<gene>
    <name evidence="13" type="ORF">RB636_07820</name>
</gene>
<evidence type="ECO:0000256" key="9">
    <source>
        <dbReference type="ARBA" id="ARBA00030757"/>
    </source>
</evidence>
<protein>
    <recommendedName>
        <fullName evidence="4">Protein-L-isoaspartate O-methyltransferase</fullName>
        <ecNumber evidence="3">2.1.1.77</ecNumber>
    </recommendedName>
    <alternativeName>
        <fullName evidence="11">L-isoaspartyl protein carboxyl methyltransferase</fullName>
    </alternativeName>
    <alternativeName>
        <fullName evidence="9">Protein L-isoaspartyl methyltransferase</fullName>
    </alternativeName>
    <alternativeName>
        <fullName evidence="10">Protein-beta-aspartate methyltransferase</fullName>
    </alternativeName>
</protein>
<name>A0ABU7WNM5_9ACTN</name>